<comment type="similarity">
    <text evidence="1">Belongs to the methyltransferase superfamily. RRP8 family.</text>
</comment>
<comment type="caution">
    <text evidence="2">The sequence shown here is derived from an EMBL/GenBank/DDBJ whole genome shotgun (WGS) entry which is preliminary data.</text>
</comment>
<evidence type="ECO:0000256" key="1">
    <source>
        <dbReference type="RuleBase" id="RU365074"/>
    </source>
</evidence>
<dbReference type="AlphaFoldDB" id="A0A9K3D1F6"/>
<keyword evidence="1 2" id="KW-0489">Methyltransferase</keyword>
<reference evidence="2 3" key="1">
    <citation type="journal article" date="2018" name="PLoS ONE">
        <title>The draft genome of Kipferlia bialata reveals reductive genome evolution in fornicate parasites.</title>
        <authorList>
            <person name="Tanifuji G."/>
            <person name="Takabayashi S."/>
            <person name="Kume K."/>
            <person name="Takagi M."/>
            <person name="Nakayama T."/>
            <person name="Kamikawa R."/>
            <person name="Inagaki Y."/>
            <person name="Hashimoto T."/>
        </authorList>
    </citation>
    <scope>NUCLEOTIDE SEQUENCE [LARGE SCALE GENOMIC DNA]</scope>
    <source>
        <strain evidence="2">NY0173</strain>
    </source>
</reference>
<keyword evidence="1" id="KW-0949">S-adenosyl-L-methionine</keyword>
<accession>A0A9K3D1F6</accession>
<name>A0A9K3D1F6_9EUKA</name>
<evidence type="ECO:0000313" key="3">
    <source>
        <dbReference type="Proteomes" id="UP000265618"/>
    </source>
</evidence>
<protein>
    <recommendedName>
        <fullName evidence="1">Ribosomal RNA-processing protein 8</fullName>
        <ecNumber evidence="1">2.1.1.-</ecNumber>
    </recommendedName>
</protein>
<keyword evidence="1" id="KW-0698">rRNA processing</keyword>
<dbReference type="SUPFAM" id="SSF53335">
    <property type="entry name" value="S-adenosyl-L-methionine-dependent methyltransferases"/>
    <property type="match status" value="1"/>
</dbReference>
<keyword evidence="1" id="KW-0808">Transferase</keyword>
<evidence type="ECO:0000313" key="2">
    <source>
        <dbReference type="EMBL" id="GIQ87234.1"/>
    </source>
</evidence>
<comment type="subcellular location">
    <subcellularLocation>
        <location evidence="1">Nucleus</location>
        <location evidence="1">Nucleolus</location>
    </subcellularLocation>
</comment>
<keyword evidence="1" id="KW-0539">Nucleus</keyword>
<dbReference type="EMBL" id="BDIP01003076">
    <property type="protein sequence ID" value="GIQ87234.1"/>
    <property type="molecule type" value="Genomic_DNA"/>
</dbReference>
<dbReference type="GO" id="GO:0008168">
    <property type="term" value="F:methyltransferase activity"/>
    <property type="evidence" value="ECO:0007669"/>
    <property type="project" value="UniProtKB-KW"/>
</dbReference>
<dbReference type="GO" id="GO:0006364">
    <property type="term" value="P:rRNA processing"/>
    <property type="evidence" value="ECO:0007669"/>
    <property type="project" value="UniProtKB-UniRule"/>
</dbReference>
<dbReference type="InterPro" id="IPR007823">
    <property type="entry name" value="RRP8"/>
</dbReference>
<dbReference type="Proteomes" id="UP000265618">
    <property type="component" value="Unassembled WGS sequence"/>
</dbReference>
<dbReference type="Pfam" id="PF05148">
    <property type="entry name" value="Methyltransf_8"/>
    <property type="match status" value="2"/>
</dbReference>
<dbReference type="PANTHER" id="PTHR12787:SF0">
    <property type="entry name" value="RIBOSOMAL RNA-PROCESSING PROTEIN 8"/>
    <property type="match status" value="1"/>
</dbReference>
<dbReference type="InterPro" id="IPR029063">
    <property type="entry name" value="SAM-dependent_MTases_sf"/>
</dbReference>
<keyword evidence="3" id="KW-1185">Reference proteome</keyword>
<dbReference type="GO" id="GO:0032259">
    <property type="term" value="P:methylation"/>
    <property type="evidence" value="ECO:0007669"/>
    <property type="project" value="UniProtKB-KW"/>
</dbReference>
<proteinExistence type="inferred from homology"/>
<dbReference type="EC" id="2.1.1.-" evidence="1"/>
<dbReference type="Gene3D" id="3.40.50.150">
    <property type="entry name" value="Vaccinia Virus protein VP39"/>
    <property type="match status" value="1"/>
</dbReference>
<dbReference type="OrthoDB" id="10258825at2759"/>
<organism evidence="2 3">
    <name type="scientific">Kipferlia bialata</name>
    <dbReference type="NCBI Taxonomy" id="797122"/>
    <lineage>
        <taxon>Eukaryota</taxon>
        <taxon>Metamonada</taxon>
        <taxon>Carpediemonas-like organisms</taxon>
        <taxon>Kipferlia</taxon>
    </lineage>
</organism>
<sequence>MIQLVSLSSALAGDTAMAKKRKSAKERLMGARFRMLNEELYRSSSEDNQTLFEKDPEAFAAYHQGFRAQVQRWDQHPAMMMVSKLKDICKMKIHRDKPEPLTVVDLGCGEALIAKEIYRDSPANQDQGDSLDVRQKQFKGKGKKKTQPKKPIVIRSFDLVADNEYAEVGNIAALNLESNSQDVAIFSLSLMGNDHPLFIQEAARILKKDTGIMLVSEVGSRITSQKMFVKMVEGYGFKLDTTPRDMNYFVFFEFKRTDAEDTVPDEQTIAAGRLGICEYKPR</sequence>
<gene>
    <name evidence="2" type="ORF">KIPB_009233</name>
</gene>
<dbReference type="GO" id="GO:0005730">
    <property type="term" value="C:nucleolus"/>
    <property type="evidence" value="ECO:0007669"/>
    <property type="project" value="UniProtKB-SubCell"/>
</dbReference>
<dbReference type="PANTHER" id="PTHR12787">
    <property type="entry name" value="RIBOSOMAL RNA-PROCESSING PROTEIN 8"/>
    <property type="match status" value="1"/>
</dbReference>
<comment type="function">
    <text evidence="1">Probable methyltransferase required to silence rDNA.</text>
</comment>